<feature type="transmembrane region" description="Helical" evidence="8">
    <location>
        <begin position="415"/>
        <end position="440"/>
    </location>
</feature>
<evidence type="ECO:0000256" key="1">
    <source>
        <dbReference type="ARBA" id="ARBA00004141"/>
    </source>
</evidence>
<evidence type="ECO:0000259" key="9">
    <source>
        <dbReference type="Pfam" id="PF00361"/>
    </source>
</evidence>
<keyword evidence="10" id="KW-0496">Mitochondrion</keyword>
<name>A0A172GFV4_9TREM</name>
<organism evidence="10">
    <name type="scientific">Echinostoma paraensei</name>
    <dbReference type="NCBI Taxonomy" id="48215"/>
    <lineage>
        <taxon>Eukaryota</taxon>
        <taxon>Metazoa</taxon>
        <taxon>Spiralia</taxon>
        <taxon>Lophotrochozoa</taxon>
        <taxon>Platyhelminthes</taxon>
        <taxon>Trematoda</taxon>
        <taxon>Digenea</taxon>
        <taxon>Plagiorchiida</taxon>
        <taxon>Echinostomata</taxon>
        <taxon>Echinostomatoidea</taxon>
        <taxon>Echinostomatidae</taxon>
        <taxon>Echinostoma</taxon>
    </lineage>
</organism>
<dbReference type="Pfam" id="PF00361">
    <property type="entry name" value="Proton_antipo_M"/>
    <property type="match status" value="1"/>
</dbReference>
<evidence type="ECO:0000256" key="7">
    <source>
        <dbReference type="ARBA" id="ARBA00049551"/>
    </source>
</evidence>
<evidence type="ECO:0000256" key="5">
    <source>
        <dbReference type="ARBA" id="ARBA00023136"/>
    </source>
</evidence>
<keyword evidence="4 8" id="KW-1133">Transmembrane helix</keyword>
<feature type="transmembrane region" description="Helical" evidence="8">
    <location>
        <begin position="499"/>
        <end position="521"/>
    </location>
</feature>
<comment type="catalytic activity">
    <reaction evidence="7">
        <text>a ubiquinone + NADH + 5 H(+)(in) = a ubiquinol + NAD(+) + 4 H(+)(out)</text>
        <dbReference type="Rhea" id="RHEA:29091"/>
        <dbReference type="Rhea" id="RHEA-COMP:9565"/>
        <dbReference type="Rhea" id="RHEA-COMP:9566"/>
        <dbReference type="ChEBI" id="CHEBI:15378"/>
        <dbReference type="ChEBI" id="CHEBI:16389"/>
        <dbReference type="ChEBI" id="CHEBI:17976"/>
        <dbReference type="ChEBI" id="CHEBI:57540"/>
        <dbReference type="ChEBI" id="CHEBI:57945"/>
        <dbReference type="EC" id="7.1.1.2"/>
    </reaction>
</comment>
<evidence type="ECO:0000256" key="2">
    <source>
        <dbReference type="ARBA" id="ARBA00012944"/>
    </source>
</evidence>
<comment type="subcellular location">
    <subcellularLocation>
        <location evidence="1">Membrane</location>
        <topology evidence="1">Multi-pass membrane protein</topology>
    </subcellularLocation>
</comment>
<dbReference type="PANTHER" id="PTHR42829:SF2">
    <property type="entry name" value="NADH-UBIQUINONE OXIDOREDUCTASE CHAIN 5"/>
    <property type="match status" value="1"/>
</dbReference>
<feature type="transmembrane region" description="Helical" evidence="8">
    <location>
        <begin position="341"/>
        <end position="363"/>
    </location>
</feature>
<gene>
    <name evidence="10" type="primary">ND5</name>
</gene>
<evidence type="ECO:0000256" key="8">
    <source>
        <dbReference type="SAM" id="Phobius"/>
    </source>
</evidence>
<proteinExistence type="predicted"/>
<reference evidence="10" key="1">
    <citation type="submission" date="2015-06" db="EMBL/GenBank/DDBJ databases">
        <title>Characterization of the mitochondrial genome of Echinostoma paraensei.</title>
        <authorList>
            <person name="Adema C.M."/>
            <person name="Aran D."/>
            <person name="Watson A.C."/>
            <person name="Salamon H."/>
        </authorList>
    </citation>
    <scope>NUCLEOTIDE SEQUENCE</scope>
    <source>
        <strain evidence="10">Biology UNM</strain>
    </source>
</reference>
<feature type="transmembrane region" description="Helical" evidence="8">
    <location>
        <begin position="460"/>
        <end position="478"/>
    </location>
</feature>
<dbReference type="GO" id="GO:0015990">
    <property type="term" value="P:electron transport coupled proton transport"/>
    <property type="evidence" value="ECO:0007669"/>
    <property type="project" value="TreeGrafter"/>
</dbReference>
<dbReference type="AlphaFoldDB" id="A0A172GFV4"/>
<evidence type="ECO:0000256" key="4">
    <source>
        <dbReference type="ARBA" id="ARBA00022989"/>
    </source>
</evidence>
<feature type="transmembrane region" description="Helical" evidence="8">
    <location>
        <begin position="314"/>
        <end position="334"/>
    </location>
</feature>
<feature type="non-terminal residue" evidence="10">
    <location>
        <position position="536"/>
    </location>
</feature>
<dbReference type="InterPro" id="IPR001750">
    <property type="entry name" value="ND/Mrp_TM"/>
</dbReference>
<accession>A0A172GFV4</accession>
<dbReference type="InterPro" id="IPR003945">
    <property type="entry name" value="NU5C-like"/>
</dbReference>
<dbReference type="EMBL" id="KT008005">
    <property type="protein sequence ID" value="AMB20946.1"/>
    <property type="molecule type" value="Genomic_DNA"/>
</dbReference>
<evidence type="ECO:0000256" key="6">
    <source>
        <dbReference type="ARBA" id="ARBA00031027"/>
    </source>
</evidence>
<feature type="transmembrane region" description="Helical" evidence="8">
    <location>
        <begin position="97"/>
        <end position="117"/>
    </location>
</feature>
<feature type="domain" description="NADH:quinone oxidoreductase/Mrp antiporter transmembrane" evidence="9">
    <location>
        <begin position="96"/>
        <end position="356"/>
    </location>
</feature>
<feature type="transmembrane region" description="Helical" evidence="8">
    <location>
        <begin position="73"/>
        <end position="91"/>
    </location>
</feature>
<protein>
    <recommendedName>
        <fullName evidence="2">NADH:ubiquinone reductase (H(+)-translocating)</fullName>
        <ecNumber evidence="2">7.1.1.2</ecNumber>
    </recommendedName>
    <alternativeName>
        <fullName evidence="6">NADH dehydrogenase subunit 5</fullName>
    </alternativeName>
</protein>
<dbReference type="PRINTS" id="PR01434">
    <property type="entry name" value="NADHDHGNASE5"/>
</dbReference>
<feature type="transmembrane region" description="Helical" evidence="8">
    <location>
        <begin position="43"/>
        <end position="66"/>
    </location>
</feature>
<evidence type="ECO:0000313" key="10">
    <source>
        <dbReference type="EMBL" id="AMB20946.1"/>
    </source>
</evidence>
<geneLocation type="mitochondrion" evidence="10"/>
<feature type="transmembrane region" description="Helical" evidence="8">
    <location>
        <begin position="244"/>
        <end position="262"/>
    </location>
</feature>
<dbReference type="EC" id="7.1.1.2" evidence="2"/>
<dbReference type="GO" id="GO:0003954">
    <property type="term" value="F:NADH dehydrogenase activity"/>
    <property type="evidence" value="ECO:0007669"/>
    <property type="project" value="TreeGrafter"/>
</dbReference>
<feature type="non-terminal residue" evidence="10">
    <location>
        <position position="1"/>
    </location>
</feature>
<feature type="transmembrane region" description="Helical" evidence="8">
    <location>
        <begin position="383"/>
        <end position="403"/>
    </location>
</feature>
<dbReference type="GO" id="GO:0016020">
    <property type="term" value="C:membrane"/>
    <property type="evidence" value="ECO:0007669"/>
    <property type="project" value="UniProtKB-SubCell"/>
</dbReference>
<feature type="transmembrane region" description="Helical" evidence="8">
    <location>
        <begin position="216"/>
        <end position="237"/>
    </location>
</feature>
<keyword evidence="3 8" id="KW-0812">Transmembrane</keyword>
<feature type="transmembrane region" description="Helical" evidence="8">
    <location>
        <begin position="191"/>
        <end position="210"/>
    </location>
</feature>
<dbReference type="PANTHER" id="PTHR42829">
    <property type="entry name" value="NADH-UBIQUINONE OXIDOREDUCTASE CHAIN 5"/>
    <property type="match status" value="1"/>
</dbReference>
<dbReference type="GO" id="GO:0008137">
    <property type="term" value="F:NADH dehydrogenase (ubiquinone) activity"/>
    <property type="evidence" value="ECO:0007669"/>
    <property type="project" value="UniProtKB-EC"/>
</dbReference>
<dbReference type="GO" id="GO:0042773">
    <property type="term" value="P:ATP synthesis coupled electron transport"/>
    <property type="evidence" value="ECO:0007669"/>
    <property type="project" value="InterPro"/>
</dbReference>
<evidence type="ECO:0000256" key="3">
    <source>
        <dbReference type="ARBA" id="ARBA00022692"/>
    </source>
</evidence>
<sequence>LLLGLLLFGLLVWWFYDVVGVSGVVTWLGYGVFPSFSFILDEVSLVCLYMLLCCGFVALFYCYHYFGGGSDGLLLFPLVVWFLGVMCFLVLTSSMLFSLVFWEYLGLVSFFLILFYSNMSSLRASLITLFASRFGDVSMFVIIMWLSWCWDLSSLLFVLLFLLVVMTKSACYPFVSWLLEAMRAPTPVSSLVHSSTLVAAGVWFVLRYSYIGGVDAMYWLGGFCLVTIMLTSFAALVFMDLKKIVALSTCNNVSWCILFFIFGDLSLSLLQLVSHGVCKCYLFMSVGDLMGQSGSSQSSVGVFLGRYSGNFLPILHGFLVLSLCGLPFIGVFFSKHLLFSGLLYSLGSGFVMLFLFCLILSYVYSFRFVMLLLGSMGGLSSGYSSFFFIICPLVMLGTILNYLGGMFILEDVAMCSFFSFLVLILQVLGCLGGYFFYFYLMGVGRWSSGLSGCEGYVSSFYYSFVLFSSICVVSFYRWEVFLLGLLSKFSFRSWLLHESFFSLNFLIMGLFFVFMFSFILYGGSCVFIMGGGCFIY</sequence>
<keyword evidence="5 8" id="KW-0472">Membrane</keyword>